<proteinExistence type="predicted"/>
<dbReference type="AlphaFoldDB" id="A0AB34PXI3"/>
<gene>
    <name evidence="2" type="ORF">MG3_01050</name>
</gene>
<feature type="compositionally biased region" description="Basic and acidic residues" evidence="1">
    <location>
        <begin position="65"/>
        <end position="82"/>
    </location>
</feature>
<comment type="caution">
    <text evidence="2">The sequence shown here is derived from an EMBL/GenBank/DDBJ whole genome shotgun (WGS) entry which is preliminary data.</text>
</comment>
<organism evidence="2 3">
    <name type="scientific">Candida albicans P78048</name>
    <dbReference type="NCBI Taxonomy" id="1094989"/>
    <lineage>
        <taxon>Eukaryota</taxon>
        <taxon>Fungi</taxon>
        <taxon>Dikarya</taxon>
        <taxon>Ascomycota</taxon>
        <taxon>Saccharomycotina</taxon>
        <taxon>Pichiomycetes</taxon>
        <taxon>Debaryomycetaceae</taxon>
        <taxon>Candida/Lodderomyces clade</taxon>
        <taxon>Candida</taxon>
    </lineage>
</organism>
<dbReference type="EMBL" id="AJIX01000009">
    <property type="protein sequence ID" value="KGR16325.1"/>
    <property type="molecule type" value="Genomic_DNA"/>
</dbReference>
<accession>A0AB34PXI3</accession>
<protein>
    <submittedName>
        <fullName evidence="2">Uncharacterized protein</fullName>
    </submittedName>
</protein>
<evidence type="ECO:0000313" key="2">
    <source>
        <dbReference type="EMBL" id="KGR16325.1"/>
    </source>
</evidence>
<name>A0AB34PXI3_CANAX</name>
<evidence type="ECO:0000313" key="3">
    <source>
        <dbReference type="Proteomes" id="UP000030161"/>
    </source>
</evidence>
<sequence length="111" mass="12470">MTKKQTYISHWPLAIGHSIQIKSNKRKYSTKTKSCCSNLAFLSNVIDSDVMGVKGNETVTEGDDDNHYKFELRTSPPSDRHKFPNNKNGGESFGRANTIFNISNNNATIIF</sequence>
<dbReference type="Proteomes" id="UP000030161">
    <property type="component" value="Unassembled WGS sequence"/>
</dbReference>
<feature type="region of interest" description="Disordered" evidence="1">
    <location>
        <begin position="62"/>
        <end position="90"/>
    </location>
</feature>
<evidence type="ECO:0000256" key="1">
    <source>
        <dbReference type="SAM" id="MobiDB-lite"/>
    </source>
</evidence>
<reference evidence="2 3" key="1">
    <citation type="submission" date="2013-12" db="EMBL/GenBank/DDBJ databases">
        <title>The Genome Sequence of Candida albicans P78048.</title>
        <authorList>
            <consortium name="The Broad Institute Genome Sequencing Platform"/>
            <consortium name="The Broad Institute Genome Sequencing Center for Infectious Disease"/>
            <person name="Cuomo C."/>
            <person name="Bennett R."/>
            <person name="Hirakawa M."/>
            <person name="Noverr M."/>
            <person name="Mitchell A."/>
            <person name="Young S.K."/>
            <person name="Zeng Q."/>
            <person name="Gargeya S."/>
            <person name="Fitzgerald M."/>
            <person name="Abouelleil A."/>
            <person name="Alvarado L."/>
            <person name="Berlin A.M."/>
            <person name="Chapman S.B."/>
            <person name="Dewar J."/>
            <person name="Goldberg J."/>
            <person name="Griggs A."/>
            <person name="Gujja S."/>
            <person name="Hansen M."/>
            <person name="Howarth C."/>
            <person name="Imamovic A."/>
            <person name="Larimer J."/>
            <person name="McCowan C."/>
            <person name="Murphy C."/>
            <person name="Pearson M."/>
            <person name="Priest M."/>
            <person name="Roberts A."/>
            <person name="Saif S."/>
            <person name="Shea T."/>
            <person name="Sykes S."/>
            <person name="Wortman J."/>
            <person name="Nusbaum C."/>
            <person name="Birren B."/>
        </authorList>
    </citation>
    <scope>NUCLEOTIDE SEQUENCE [LARGE SCALE GENOMIC DNA]</scope>
    <source>
        <strain evidence="2 3">P78048</strain>
    </source>
</reference>